<dbReference type="EMBL" id="OV725081">
    <property type="protein sequence ID" value="CAH1402213.1"/>
    <property type="molecule type" value="Genomic_DNA"/>
</dbReference>
<dbReference type="OrthoDB" id="6607339at2759"/>
<proteinExistence type="predicted"/>
<accession>A0A9P0HHP8</accession>
<sequence length="304" mass="32449">MASGSQMLIAFLCSASLVSGEEAQASSVKPIATGFGYDVTHKNAGQWQPQYGYQSPVTGFRAGSSYPYNQDQYNAYGNKNWNSGQYSAYPTAAPAYGNRYSTFGTTGYPQGYANQGIGYNPATGNPGIGYNPGYSNQGIGYNAGFGSRYQANPALNRPINAFGSRSPNNPYNTPWLNAYSGQNPGLNNAYGAPGYRNVGYQYNTASSIPVSTVSTSTPKYNTFGTVGYSAAYNPGSFGASGYGYNSVGFGATGQDYNTKYTTGSKQWADGRYSGNYGSQSYVKPWYQNQFTSPTYAPTNTGYGK</sequence>
<name>A0A9P0HHP8_NEZVI</name>
<keyword evidence="1" id="KW-0732">Signal</keyword>
<dbReference type="AlphaFoldDB" id="A0A9P0HHP8"/>
<evidence type="ECO:0000313" key="3">
    <source>
        <dbReference type="Proteomes" id="UP001152798"/>
    </source>
</evidence>
<keyword evidence="3" id="KW-1185">Reference proteome</keyword>
<gene>
    <name evidence="2" type="ORF">NEZAVI_LOCUS11081</name>
</gene>
<evidence type="ECO:0000313" key="2">
    <source>
        <dbReference type="EMBL" id="CAH1402213.1"/>
    </source>
</evidence>
<organism evidence="2 3">
    <name type="scientific">Nezara viridula</name>
    <name type="common">Southern green stink bug</name>
    <name type="synonym">Cimex viridulus</name>
    <dbReference type="NCBI Taxonomy" id="85310"/>
    <lineage>
        <taxon>Eukaryota</taxon>
        <taxon>Metazoa</taxon>
        <taxon>Ecdysozoa</taxon>
        <taxon>Arthropoda</taxon>
        <taxon>Hexapoda</taxon>
        <taxon>Insecta</taxon>
        <taxon>Pterygota</taxon>
        <taxon>Neoptera</taxon>
        <taxon>Paraneoptera</taxon>
        <taxon>Hemiptera</taxon>
        <taxon>Heteroptera</taxon>
        <taxon>Panheteroptera</taxon>
        <taxon>Pentatomomorpha</taxon>
        <taxon>Pentatomoidea</taxon>
        <taxon>Pentatomidae</taxon>
        <taxon>Pentatominae</taxon>
        <taxon>Nezara</taxon>
    </lineage>
</organism>
<dbReference type="Proteomes" id="UP001152798">
    <property type="component" value="Chromosome 5"/>
</dbReference>
<evidence type="ECO:0000256" key="1">
    <source>
        <dbReference type="SAM" id="SignalP"/>
    </source>
</evidence>
<evidence type="ECO:0008006" key="4">
    <source>
        <dbReference type="Google" id="ProtNLM"/>
    </source>
</evidence>
<feature type="signal peptide" evidence="1">
    <location>
        <begin position="1"/>
        <end position="20"/>
    </location>
</feature>
<protein>
    <recommendedName>
        <fullName evidence="4">Neuropeptide</fullName>
    </recommendedName>
</protein>
<reference evidence="2" key="1">
    <citation type="submission" date="2022-01" db="EMBL/GenBank/DDBJ databases">
        <authorList>
            <person name="King R."/>
        </authorList>
    </citation>
    <scope>NUCLEOTIDE SEQUENCE</scope>
</reference>
<feature type="chain" id="PRO_5040399712" description="Neuropeptide" evidence="1">
    <location>
        <begin position="21"/>
        <end position="304"/>
    </location>
</feature>